<dbReference type="VEuPathDB" id="FungiDB:PV08_10802"/>
<evidence type="ECO:0000313" key="2">
    <source>
        <dbReference type="Proteomes" id="UP000053328"/>
    </source>
</evidence>
<protein>
    <submittedName>
        <fullName evidence="1">Uncharacterized protein</fullName>
    </submittedName>
</protein>
<dbReference type="EMBL" id="KN847499">
    <property type="protein sequence ID" value="KIW11502.1"/>
    <property type="molecule type" value="Genomic_DNA"/>
</dbReference>
<evidence type="ECO:0000313" key="1">
    <source>
        <dbReference type="EMBL" id="KIW11502.1"/>
    </source>
</evidence>
<dbReference type="Proteomes" id="UP000053328">
    <property type="component" value="Unassembled WGS sequence"/>
</dbReference>
<name>A0A0D1ZEY6_9EURO</name>
<organism evidence="1 2">
    <name type="scientific">Exophiala spinifera</name>
    <dbReference type="NCBI Taxonomy" id="91928"/>
    <lineage>
        <taxon>Eukaryota</taxon>
        <taxon>Fungi</taxon>
        <taxon>Dikarya</taxon>
        <taxon>Ascomycota</taxon>
        <taxon>Pezizomycotina</taxon>
        <taxon>Eurotiomycetes</taxon>
        <taxon>Chaetothyriomycetidae</taxon>
        <taxon>Chaetothyriales</taxon>
        <taxon>Herpotrichiellaceae</taxon>
        <taxon>Exophiala</taxon>
    </lineage>
</organism>
<dbReference type="AlphaFoldDB" id="A0A0D1ZEY6"/>
<keyword evidence="2" id="KW-1185">Reference proteome</keyword>
<gene>
    <name evidence="1" type="ORF">PV08_10802</name>
</gene>
<reference evidence="1 2" key="1">
    <citation type="submission" date="2015-01" db="EMBL/GenBank/DDBJ databases">
        <title>The Genome Sequence of Exophiala spinifera CBS89968.</title>
        <authorList>
            <consortium name="The Broad Institute Genomics Platform"/>
            <person name="Cuomo C."/>
            <person name="de Hoog S."/>
            <person name="Gorbushina A."/>
            <person name="Stielow B."/>
            <person name="Teixiera M."/>
            <person name="Abouelleil A."/>
            <person name="Chapman S.B."/>
            <person name="Priest M."/>
            <person name="Young S.K."/>
            <person name="Wortman J."/>
            <person name="Nusbaum C."/>
            <person name="Birren B."/>
        </authorList>
    </citation>
    <scope>NUCLEOTIDE SEQUENCE [LARGE SCALE GENOMIC DNA]</scope>
    <source>
        <strain evidence="1 2">CBS 89968</strain>
    </source>
</reference>
<sequence>MKTKSPSKPKSKSLQVSTKEVTSQLSRYKVLDVVKVAIRRTFTHRDRKAKDVETDMIASLDALTEETAQVSRLMLANHADLMRQYDQTIRSNEEEMRDFQKQVEYDLERISV</sequence>
<dbReference type="RefSeq" id="XP_016231718.1">
    <property type="nucleotide sequence ID" value="XM_016385116.1"/>
</dbReference>
<dbReference type="GeneID" id="27337885"/>
<proteinExistence type="predicted"/>
<accession>A0A0D1ZEY6</accession>
<dbReference type="HOGENOM" id="CLU_2145893_0_0_1"/>